<evidence type="ECO:0000259" key="1">
    <source>
        <dbReference type="Pfam" id="PF13966"/>
    </source>
</evidence>
<dbReference type="Pfam" id="PF13966">
    <property type="entry name" value="zf-RVT"/>
    <property type="match status" value="1"/>
</dbReference>
<dbReference type="OrthoDB" id="1938822at2759"/>
<keyword evidence="2" id="KW-0548">Nucleotidyltransferase</keyword>
<dbReference type="EMBL" id="JAAIUW010000001">
    <property type="protein sequence ID" value="KAF7844124.1"/>
    <property type="molecule type" value="Genomic_DNA"/>
</dbReference>
<organism evidence="2 3">
    <name type="scientific">Senna tora</name>
    <dbReference type="NCBI Taxonomy" id="362788"/>
    <lineage>
        <taxon>Eukaryota</taxon>
        <taxon>Viridiplantae</taxon>
        <taxon>Streptophyta</taxon>
        <taxon>Embryophyta</taxon>
        <taxon>Tracheophyta</taxon>
        <taxon>Spermatophyta</taxon>
        <taxon>Magnoliopsida</taxon>
        <taxon>eudicotyledons</taxon>
        <taxon>Gunneridae</taxon>
        <taxon>Pentapetalae</taxon>
        <taxon>rosids</taxon>
        <taxon>fabids</taxon>
        <taxon>Fabales</taxon>
        <taxon>Fabaceae</taxon>
        <taxon>Caesalpinioideae</taxon>
        <taxon>Cassia clade</taxon>
        <taxon>Senna</taxon>
    </lineage>
</organism>
<name>A0A835CJ20_9FABA</name>
<gene>
    <name evidence="2" type="ORF">G2W53_001029</name>
</gene>
<dbReference type="InterPro" id="IPR026960">
    <property type="entry name" value="RVT-Znf"/>
</dbReference>
<accession>A0A835CJ20</accession>
<reference evidence="2" key="1">
    <citation type="submission" date="2020-09" db="EMBL/GenBank/DDBJ databases">
        <title>Genome-Enabled Discovery of Anthraquinone Biosynthesis in Senna tora.</title>
        <authorList>
            <person name="Kang S.-H."/>
            <person name="Pandey R.P."/>
            <person name="Lee C.-M."/>
            <person name="Sim J.-S."/>
            <person name="Jeong J.-T."/>
            <person name="Choi B.-S."/>
            <person name="Jung M."/>
            <person name="Ginzburg D."/>
            <person name="Zhao K."/>
            <person name="Won S.Y."/>
            <person name="Oh T.-J."/>
            <person name="Yu Y."/>
            <person name="Kim N.-H."/>
            <person name="Lee O.R."/>
            <person name="Lee T.-H."/>
            <person name="Bashyal P."/>
            <person name="Kim T.-S."/>
            <person name="Lee W.-H."/>
            <person name="Kawkins C."/>
            <person name="Kim C.-K."/>
            <person name="Kim J.S."/>
            <person name="Ahn B.O."/>
            <person name="Rhee S.Y."/>
            <person name="Sohng J.K."/>
        </authorList>
    </citation>
    <scope>NUCLEOTIDE SEQUENCE</scope>
    <source>
        <tissue evidence="2">Leaf</tissue>
    </source>
</reference>
<evidence type="ECO:0000313" key="3">
    <source>
        <dbReference type="Proteomes" id="UP000634136"/>
    </source>
</evidence>
<keyword evidence="2" id="KW-0695">RNA-directed DNA polymerase</keyword>
<feature type="domain" description="Reverse transcriptase zinc-binding" evidence="1">
    <location>
        <begin position="1"/>
        <end position="63"/>
    </location>
</feature>
<dbReference type="AlphaFoldDB" id="A0A835CJ20"/>
<dbReference type="Proteomes" id="UP000634136">
    <property type="component" value="Unassembled WGS sequence"/>
</dbReference>
<comment type="caution">
    <text evidence="2">The sequence shown here is derived from an EMBL/GenBank/DDBJ whole genome shotgun (WGS) entry which is preliminary data.</text>
</comment>
<dbReference type="GO" id="GO:0003964">
    <property type="term" value="F:RNA-directed DNA polymerase activity"/>
    <property type="evidence" value="ECO:0007669"/>
    <property type="project" value="UniProtKB-KW"/>
</dbReference>
<keyword evidence="2" id="KW-0808">Transferase</keyword>
<proteinExistence type="predicted"/>
<protein>
    <submittedName>
        <fullName evidence="2">Reverse transcriptase</fullName>
    </submittedName>
</protein>
<keyword evidence="3" id="KW-1185">Reference proteome</keyword>
<evidence type="ECO:0000313" key="2">
    <source>
        <dbReference type="EMBL" id="KAF7844124.1"/>
    </source>
</evidence>
<sequence length="188" mass="22269">MWSNLLPHKVLYFCWKTINKGLPLRVNLSKKGYQIVTRCLHGCDAQETKEHLFKECQFARCVWFDSRLNLRADGITSNSMIDWTNHLMAENRSRKKTFSLYKRQEGRQQTICHFIMEYDQDVAMATLRCIRLFIEHYGRDNMDPITAIWVRKDKAWSDKYFGAEIWDICNVATTSRHSFLLGSCEKLM</sequence>